<organism evidence="3 4">
    <name type="scientific">Acrasis kona</name>
    <dbReference type="NCBI Taxonomy" id="1008807"/>
    <lineage>
        <taxon>Eukaryota</taxon>
        <taxon>Discoba</taxon>
        <taxon>Heterolobosea</taxon>
        <taxon>Tetramitia</taxon>
        <taxon>Eutetramitia</taxon>
        <taxon>Acrasidae</taxon>
        <taxon>Acrasis</taxon>
    </lineage>
</organism>
<dbReference type="AlphaFoldDB" id="A0AAW2ZDK3"/>
<keyword evidence="1" id="KW-0812">Transmembrane</keyword>
<keyword evidence="1" id="KW-1133">Transmembrane helix</keyword>
<sequence length="227" mass="26668">MEVLFKNLTDQSIPSFPPVFRKQKQQLAQNDIVLTESNAYNFAHKTVEPSLSLSREHSNLSRNDSLTRINQLDSSVDQFQQEWKPITRSLFSNEDRALLLEKQHIQSEYYYVTDEVPHSKDPLAPHIYFDFEDSQLNPQRPSNDATHVKRALDQLILKQREKSNIVQPTNVAKAAPQTVVQRQKMAHNYDIYVKPQNERKRNTFVSLFIWITAFILYIFGYRNKRTD</sequence>
<keyword evidence="1" id="KW-0472">Membrane</keyword>
<evidence type="ECO:0000313" key="3">
    <source>
        <dbReference type="EMBL" id="KAL0486930.1"/>
    </source>
</evidence>
<evidence type="ECO:0000313" key="2">
    <source>
        <dbReference type="EMBL" id="KAL0482465.1"/>
    </source>
</evidence>
<evidence type="ECO:0000256" key="1">
    <source>
        <dbReference type="SAM" id="Phobius"/>
    </source>
</evidence>
<evidence type="ECO:0000313" key="4">
    <source>
        <dbReference type="Proteomes" id="UP001431209"/>
    </source>
</evidence>
<accession>A0AAW2ZDK3</accession>
<name>A0AAW2ZDK3_9EUKA</name>
<feature type="transmembrane region" description="Helical" evidence="1">
    <location>
        <begin position="204"/>
        <end position="221"/>
    </location>
</feature>
<keyword evidence="4" id="KW-1185">Reference proteome</keyword>
<dbReference type="Proteomes" id="UP001431209">
    <property type="component" value="Unassembled WGS sequence"/>
</dbReference>
<reference evidence="3 4" key="1">
    <citation type="submission" date="2024-03" db="EMBL/GenBank/DDBJ databases">
        <title>The Acrasis kona genome and developmental transcriptomes reveal deep origins of eukaryotic multicellular pathways.</title>
        <authorList>
            <person name="Sheikh S."/>
            <person name="Fu C.-J."/>
            <person name="Brown M.W."/>
            <person name="Baldauf S.L."/>
        </authorList>
    </citation>
    <scope>NUCLEOTIDE SEQUENCE [LARGE SCALE GENOMIC DNA]</scope>
    <source>
        <strain evidence="3 4">ATCC MYA-3509</strain>
    </source>
</reference>
<gene>
    <name evidence="2" type="ORF">AKO1_000461</name>
    <name evidence="3" type="ORF">AKO1_001287</name>
</gene>
<proteinExistence type="predicted"/>
<dbReference type="EMBL" id="JAOPGA020000857">
    <property type="protein sequence ID" value="KAL0482465.1"/>
    <property type="molecule type" value="Genomic_DNA"/>
</dbReference>
<protein>
    <submittedName>
        <fullName evidence="3">Uncharacterized protein</fullName>
    </submittedName>
</protein>
<dbReference type="EMBL" id="JAOPGA020001284">
    <property type="protein sequence ID" value="KAL0486930.1"/>
    <property type="molecule type" value="Genomic_DNA"/>
</dbReference>
<comment type="caution">
    <text evidence="3">The sequence shown here is derived from an EMBL/GenBank/DDBJ whole genome shotgun (WGS) entry which is preliminary data.</text>
</comment>